<organism evidence="3 4">
    <name type="scientific">Candida albicans (strain WO-1)</name>
    <name type="common">Yeast</name>
    <dbReference type="NCBI Taxonomy" id="294748"/>
    <lineage>
        <taxon>Eukaryota</taxon>
        <taxon>Fungi</taxon>
        <taxon>Dikarya</taxon>
        <taxon>Ascomycota</taxon>
        <taxon>Saccharomycotina</taxon>
        <taxon>Pichiomycetes</taxon>
        <taxon>Debaryomycetaceae</taxon>
        <taxon>Candida/Lodderomyces clade</taxon>
        <taxon>Candida</taxon>
    </lineage>
</organism>
<dbReference type="GO" id="GO:0000932">
    <property type="term" value="C:P-body"/>
    <property type="evidence" value="ECO:0007669"/>
    <property type="project" value="TreeGrafter"/>
</dbReference>
<dbReference type="PANTHER" id="PTHR23355:SF9">
    <property type="entry name" value="DIS3-LIKE EXONUCLEASE 2"/>
    <property type="match status" value="1"/>
</dbReference>
<evidence type="ECO:0000313" key="3">
    <source>
        <dbReference type="EMBL" id="EEQ47366.1"/>
    </source>
</evidence>
<dbReference type="InterPro" id="IPR012340">
    <property type="entry name" value="NA-bd_OB-fold"/>
</dbReference>
<feature type="compositionally biased region" description="Basic residues" evidence="1">
    <location>
        <begin position="40"/>
        <end position="53"/>
    </location>
</feature>
<dbReference type="PANTHER" id="PTHR23355">
    <property type="entry name" value="RIBONUCLEASE"/>
    <property type="match status" value="1"/>
</dbReference>
<dbReference type="Pfam" id="PF00773">
    <property type="entry name" value="RNB"/>
    <property type="match status" value="1"/>
</dbReference>
<dbReference type="EMBL" id="CH672354">
    <property type="protein sequence ID" value="EEQ47366.1"/>
    <property type="molecule type" value="Genomic_DNA"/>
</dbReference>
<dbReference type="InterPro" id="IPR001900">
    <property type="entry name" value="RNase_II/R"/>
</dbReference>
<gene>
    <name evidence="3" type="ORF">CAWG_05939</name>
</gene>
<evidence type="ECO:0000259" key="2">
    <source>
        <dbReference type="SMART" id="SM00955"/>
    </source>
</evidence>
<feature type="region of interest" description="Disordered" evidence="1">
    <location>
        <begin position="34"/>
        <end position="53"/>
    </location>
</feature>
<dbReference type="SMART" id="SM00955">
    <property type="entry name" value="RNB"/>
    <property type="match status" value="1"/>
</dbReference>
<dbReference type="Proteomes" id="UP000001429">
    <property type="component" value="Chromosome 2"/>
</dbReference>
<dbReference type="GO" id="GO:0000175">
    <property type="term" value="F:3'-5'-RNA exonuclease activity"/>
    <property type="evidence" value="ECO:0007669"/>
    <property type="project" value="TreeGrafter"/>
</dbReference>
<keyword evidence="4" id="KW-1185">Reference proteome</keyword>
<dbReference type="OrthoDB" id="2285229at2759"/>
<sequence>MLRLQEVHVRKCYGSKIILKHNLHISSTLLYNKPSIPSSRRSRSKQKFTSKSKSKYDDSFFKNIFQENKDNKSKSIETQSQDTHQEVKTSGLEKIQNLVKSKVKSRSIFDSYANLRIDITKPNDVLVRSIIKNTKTMNKKRFTDPATSWLSNFPQKEIQELQDFLNNNLPINGTINGKTMETPVKIGDLVTLGSESLRLYLVTSVPKTFNSRICTFLSDRGEIMFAPFSTIGYRFSGLIPDKYHKIIEKFVVLEQKYLNIPPIGIPDAVFSKSNSALPKELQDRENGTKKVVTEEKEEVVDVDGNGDPDESAYLDPNDFIVQQASSQLLSNTDVQTFIVPTTVRQIYVPALLQISNEAFWKMGPMYRKLEELHRSLQVDDNNGEFNTPRTVSIFEILSKLKQPTSEQSTSTIKLGKSPTNSIDYDQRQYKISDVMAVLSLLKKQSHLWTILPCKSSFTPTKVTIWPLAQTKEEERTVEYLNNDDGLTEITKYCGQVALGQKPANTKPIFYNNVEKMLREYVNGKYKDDASISTTLVSLLRKVDKYFVELGIPLKEEAYKNEYSYGKAYDLLTKLNNDVVVNPLLWSEQANLPTEENASANTLTKQKFYNYMDQELANETPNEILQNTIANEIYNEDPLQHLRQDMRETPIYCIDDPTAHEIDDGISIHEDQQDYIVSIHVAEPSSYIKPNSIISSLAFEKTSTSYMPDTAFPMLPKLVSDIAGLGIPDKDTRTFVIQYRVDKKTVDEYISNKVNDKNYKVDQLLLDQIISQINESSNIVFATVSNFRQGFTYDQVNEVLNDEIKINQYKSMGQSNDLDFNNLIKLQYISSLLWEIRKSNHAYTNSGNTKLMVKKNNTSNTNCDTEFIYDANELQMKLANSNNTVSIGFANLESASIKLVTENMIIANYLTARFATTNNIKILYRYLDPKFNDELLSEYQKLMKLSDTNNNTSIPTDQLTQMFPFFTRGLVTDKPQKHLLMGLSMYSNITSPLRRYIDLVNQWKIQDFFLGKQQQQQQQQSRIDDKNIPGIASYLNGQGEIIRNIQSRANTFWQGLFLRNYQDLKNNYNYNHNHNPIDFKLKLITNPTMGPTVGVYIPNFRFINAHVEVSSEMLEDFKSGQLKIGGLIDSNKLHLKQVDFLENEVIFEYK</sequence>
<dbReference type="GO" id="GO:0003723">
    <property type="term" value="F:RNA binding"/>
    <property type="evidence" value="ECO:0007669"/>
    <property type="project" value="InterPro"/>
</dbReference>
<evidence type="ECO:0000313" key="4">
    <source>
        <dbReference type="Proteomes" id="UP000001429"/>
    </source>
</evidence>
<dbReference type="AlphaFoldDB" id="C4YKD7"/>
<dbReference type="HOGENOM" id="CLU_012624_0_0_1"/>
<dbReference type="OMA" id="VFCIDSE"/>
<evidence type="ECO:0000256" key="1">
    <source>
        <dbReference type="SAM" id="MobiDB-lite"/>
    </source>
</evidence>
<reference evidence="3 4" key="1">
    <citation type="journal article" date="2009" name="Nature">
        <title>Evolution of pathogenicity and sexual reproduction in eight Candida genomes.</title>
        <authorList>
            <person name="Butler G."/>
            <person name="Rasmussen M.D."/>
            <person name="Lin M.F."/>
            <person name="Santos M.A."/>
            <person name="Sakthikumar S."/>
            <person name="Munro C.A."/>
            <person name="Rheinbay E."/>
            <person name="Grabherr M."/>
            <person name="Forche A."/>
            <person name="Reedy J.L."/>
            <person name="Agrafioti I."/>
            <person name="Arnaud M.B."/>
            <person name="Bates S."/>
            <person name="Brown A.J."/>
            <person name="Brunke S."/>
            <person name="Costanzo M.C."/>
            <person name="Fitzpatrick D.A."/>
            <person name="de Groot P.W."/>
            <person name="Harris D."/>
            <person name="Hoyer L.L."/>
            <person name="Hube B."/>
            <person name="Klis F.M."/>
            <person name="Kodira C."/>
            <person name="Lennard N."/>
            <person name="Logue M.E."/>
            <person name="Martin R."/>
            <person name="Neiman A.M."/>
            <person name="Nikolaou E."/>
            <person name="Quail M.A."/>
            <person name="Quinn J."/>
            <person name="Santos M.C."/>
            <person name="Schmitzberger F.F."/>
            <person name="Sherlock G."/>
            <person name="Shah P."/>
            <person name="Silverstein K.A."/>
            <person name="Skrzypek M.S."/>
            <person name="Soll D."/>
            <person name="Staggs R."/>
            <person name="Stansfield I."/>
            <person name="Stumpf M.P."/>
            <person name="Sudbery P.E."/>
            <person name="Srikantha T."/>
            <person name="Zeng Q."/>
            <person name="Berman J."/>
            <person name="Berriman M."/>
            <person name="Heitman J."/>
            <person name="Gow N.A."/>
            <person name="Lorenz M.C."/>
            <person name="Birren B.W."/>
            <person name="Kellis M."/>
            <person name="Cuomo C.A."/>
        </authorList>
    </citation>
    <scope>NUCLEOTIDE SEQUENCE [LARGE SCALE GENOMIC DNA]</scope>
    <source>
        <strain evidence="3 4">WO-1</strain>
    </source>
</reference>
<dbReference type="GO" id="GO:0006402">
    <property type="term" value="P:mRNA catabolic process"/>
    <property type="evidence" value="ECO:0007669"/>
    <property type="project" value="TreeGrafter"/>
</dbReference>
<dbReference type="InterPro" id="IPR050180">
    <property type="entry name" value="RNR_Ribonuclease"/>
</dbReference>
<dbReference type="PaxDb" id="5476-C4YKD7"/>
<feature type="domain" description="RNB" evidence="2">
    <location>
        <begin position="642"/>
        <end position="1010"/>
    </location>
</feature>
<protein>
    <recommendedName>
        <fullName evidence="2">RNB domain-containing protein</fullName>
    </recommendedName>
</protein>
<accession>C4YKD7</accession>
<name>C4YKD7_CANAW</name>
<dbReference type="VEuPathDB" id="FungiDB:CAWG_05939"/>
<proteinExistence type="predicted"/>
<dbReference type="SUPFAM" id="SSF50249">
    <property type="entry name" value="Nucleic acid-binding proteins"/>
    <property type="match status" value="1"/>
</dbReference>